<dbReference type="Proteomes" id="UP001213000">
    <property type="component" value="Unassembled WGS sequence"/>
</dbReference>
<gene>
    <name evidence="2" type="ORF">NP233_g4028</name>
</gene>
<feature type="region of interest" description="Disordered" evidence="1">
    <location>
        <begin position="103"/>
        <end position="125"/>
    </location>
</feature>
<proteinExistence type="predicted"/>
<organism evidence="2 3">
    <name type="scientific">Leucocoprinus birnbaumii</name>
    <dbReference type="NCBI Taxonomy" id="56174"/>
    <lineage>
        <taxon>Eukaryota</taxon>
        <taxon>Fungi</taxon>
        <taxon>Dikarya</taxon>
        <taxon>Basidiomycota</taxon>
        <taxon>Agaricomycotina</taxon>
        <taxon>Agaricomycetes</taxon>
        <taxon>Agaricomycetidae</taxon>
        <taxon>Agaricales</taxon>
        <taxon>Agaricineae</taxon>
        <taxon>Agaricaceae</taxon>
        <taxon>Leucocoprinus</taxon>
    </lineage>
</organism>
<evidence type="ECO:0000313" key="2">
    <source>
        <dbReference type="EMBL" id="KAJ3571025.1"/>
    </source>
</evidence>
<keyword evidence="3" id="KW-1185">Reference proteome</keyword>
<feature type="compositionally biased region" description="Polar residues" evidence="1">
    <location>
        <begin position="106"/>
        <end position="118"/>
    </location>
</feature>
<sequence length="215" mass="24305">MQPGKGEISATRTIQGMFKPEPKYMDGFYYPDIGYEIYDFSVNRFKDIHSEASYTVHVENGQKYWVLKRRDIGIKDCPGIDRFIDLQQHTRALREWVETTYHPGYGQTSRGSSVGSNSDDSEVDEQPGIAMLGKRMRGFSVSVENVDLAIHSSADQNDLNLGQVGAETVTNFVDEGKGTTKGPDIQVDIEEEVEFTRKSRGLGLDSILYHRLWAR</sequence>
<dbReference type="EMBL" id="JANIEX010000206">
    <property type="protein sequence ID" value="KAJ3571025.1"/>
    <property type="molecule type" value="Genomic_DNA"/>
</dbReference>
<comment type="caution">
    <text evidence="2">The sequence shown here is derived from an EMBL/GenBank/DDBJ whole genome shotgun (WGS) entry which is preliminary data.</text>
</comment>
<dbReference type="AlphaFoldDB" id="A0AAD5VZ74"/>
<protein>
    <submittedName>
        <fullName evidence="2">Uncharacterized protein</fullName>
    </submittedName>
</protein>
<reference evidence="2" key="1">
    <citation type="submission" date="2022-07" db="EMBL/GenBank/DDBJ databases">
        <title>Genome Sequence of Leucocoprinus birnbaumii.</title>
        <authorList>
            <person name="Buettner E."/>
        </authorList>
    </citation>
    <scope>NUCLEOTIDE SEQUENCE</scope>
    <source>
        <strain evidence="2">VT141</strain>
    </source>
</reference>
<name>A0AAD5VZ74_9AGAR</name>
<evidence type="ECO:0000313" key="3">
    <source>
        <dbReference type="Proteomes" id="UP001213000"/>
    </source>
</evidence>
<evidence type="ECO:0000256" key="1">
    <source>
        <dbReference type="SAM" id="MobiDB-lite"/>
    </source>
</evidence>
<accession>A0AAD5VZ74</accession>